<accession>A0A7S2GFN6</accession>
<evidence type="ECO:0000256" key="1">
    <source>
        <dbReference type="SAM" id="Phobius"/>
    </source>
</evidence>
<keyword evidence="1" id="KW-0812">Transmembrane</keyword>
<feature type="transmembrane region" description="Helical" evidence="1">
    <location>
        <begin position="36"/>
        <end position="64"/>
    </location>
</feature>
<gene>
    <name evidence="2" type="ORF">DSPE1174_LOCUS20541</name>
</gene>
<keyword evidence="1" id="KW-1133">Transmembrane helix</keyword>
<organism evidence="2">
    <name type="scientific">Octactis speculum</name>
    <dbReference type="NCBI Taxonomy" id="3111310"/>
    <lineage>
        <taxon>Eukaryota</taxon>
        <taxon>Sar</taxon>
        <taxon>Stramenopiles</taxon>
        <taxon>Ochrophyta</taxon>
        <taxon>Dictyochophyceae</taxon>
        <taxon>Dictyochales</taxon>
        <taxon>Dictyochaceae</taxon>
        <taxon>Octactis</taxon>
    </lineage>
</organism>
<feature type="transmembrane region" description="Helical" evidence="1">
    <location>
        <begin position="112"/>
        <end position="131"/>
    </location>
</feature>
<sequence length="253" mass="28411">MKKERLEKLYETLALLQALLLAVSITYYTADEDGDHLFGIISCVANCAFWMGTICSAIFAVVVATLDTDEQLEQLVLLYGVPLLRAPMVFFVWGCVLVFLQFIFYFKLKVDAGFNCSACLGTCFVVAPLFFHCMHKMGWATKVIHTEAQAEADITRYSTPADLRQILSSYVRNKEGGNNVLALDRDEFLSLVRASKAIKPTSVQRDFAARIFDAHVEAELGKKMAVCEEVNEEEAEEDTWRKNLPFGGLRNPL</sequence>
<proteinExistence type="predicted"/>
<name>A0A7S2GFN6_9STRA</name>
<evidence type="ECO:0000313" key="2">
    <source>
        <dbReference type="EMBL" id="CAD9448817.1"/>
    </source>
</evidence>
<feature type="transmembrane region" description="Helical" evidence="1">
    <location>
        <begin position="76"/>
        <end position="106"/>
    </location>
</feature>
<feature type="transmembrane region" description="Helical" evidence="1">
    <location>
        <begin position="12"/>
        <end position="30"/>
    </location>
</feature>
<reference evidence="2" key="1">
    <citation type="submission" date="2021-01" db="EMBL/GenBank/DDBJ databases">
        <authorList>
            <person name="Corre E."/>
            <person name="Pelletier E."/>
            <person name="Niang G."/>
            <person name="Scheremetjew M."/>
            <person name="Finn R."/>
            <person name="Kale V."/>
            <person name="Holt S."/>
            <person name="Cochrane G."/>
            <person name="Meng A."/>
            <person name="Brown T."/>
            <person name="Cohen L."/>
        </authorList>
    </citation>
    <scope>NUCLEOTIDE SEQUENCE</scope>
    <source>
        <strain evidence="2">CCMP1381</strain>
    </source>
</reference>
<dbReference type="AlphaFoldDB" id="A0A7S2GFN6"/>
<protein>
    <submittedName>
        <fullName evidence="2">Uncharacterized protein</fullName>
    </submittedName>
</protein>
<keyword evidence="1" id="KW-0472">Membrane</keyword>
<dbReference type="EMBL" id="HBGS01040022">
    <property type="protein sequence ID" value="CAD9448817.1"/>
    <property type="molecule type" value="Transcribed_RNA"/>
</dbReference>